<dbReference type="AlphaFoldDB" id="A0AAD7GKA7"/>
<evidence type="ECO:0000313" key="3">
    <source>
        <dbReference type="Proteomes" id="UP001221757"/>
    </source>
</evidence>
<protein>
    <submittedName>
        <fullName evidence="2">Uncharacterized protein</fullName>
    </submittedName>
</protein>
<name>A0AAD7GKA7_MYCRO</name>
<comment type="caution">
    <text evidence="2">The sequence shown here is derived from an EMBL/GenBank/DDBJ whole genome shotgun (WGS) entry which is preliminary data.</text>
</comment>
<feature type="region of interest" description="Disordered" evidence="1">
    <location>
        <begin position="228"/>
        <end position="251"/>
    </location>
</feature>
<sequence length="370" mass="41135">MWLSLLSRNPSSSPRRRHSVASESEAWNVFSDSVNRKTRLRSRWRIEGGQSVVKKVSFARDASNRVPRNFATLVLRLGSNSFKVSFRTSCSLRLRAGDGHLRDPRDTVPEIRGFGQAGVQTKPHLDEILIRVRDEAAFFNGILKFRRRKGTRLTARLTKSKSNLLYHTDMVDAPQSADMLLLCLMHCSVATAQVGGPTRSRRIGGESRTAMRERARLQGIMLAAERSKGIRQESSSGQGHKARRRGPMSATSFHSIAASAGKPQRRRLDIMLCERAVSVLTAMEGSPPYELPVCEGKEAVAVGVCLPAGRLMRADQNDPEAGSRFALVSTLSVGRASLRAIQRREGCEIPRQVGVITDPRKSSYFRLDRR</sequence>
<evidence type="ECO:0000256" key="1">
    <source>
        <dbReference type="SAM" id="MobiDB-lite"/>
    </source>
</evidence>
<gene>
    <name evidence="2" type="ORF">B0H17DRAFT_1129730</name>
</gene>
<reference evidence="2" key="1">
    <citation type="submission" date="2023-03" db="EMBL/GenBank/DDBJ databases">
        <title>Massive genome expansion in bonnet fungi (Mycena s.s.) driven by repeated elements and novel gene families across ecological guilds.</title>
        <authorList>
            <consortium name="Lawrence Berkeley National Laboratory"/>
            <person name="Harder C.B."/>
            <person name="Miyauchi S."/>
            <person name="Viragh M."/>
            <person name="Kuo A."/>
            <person name="Thoen E."/>
            <person name="Andreopoulos B."/>
            <person name="Lu D."/>
            <person name="Skrede I."/>
            <person name="Drula E."/>
            <person name="Henrissat B."/>
            <person name="Morin E."/>
            <person name="Kohler A."/>
            <person name="Barry K."/>
            <person name="LaButti K."/>
            <person name="Morin E."/>
            <person name="Salamov A."/>
            <person name="Lipzen A."/>
            <person name="Mereny Z."/>
            <person name="Hegedus B."/>
            <person name="Baldrian P."/>
            <person name="Stursova M."/>
            <person name="Weitz H."/>
            <person name="Taylor A."/>
            <person name="Grigoriev I.V."/>
            <person name="Nagy L.G."/>
            <person name="Martin F."/>
            <person name="Kauserud H."/>
        </authorList>
    </citation>
    <scope>NUCLEOTIDE SEQUENCE</scope>
    <source>
        <strain evidence="2">CBHHK067</strain>
    </source>
</reference>
<proteinExistence type="predicted"/>
<organism evidence="2 3">
    <name type="scientific">Mycena rosella</name>
    <name type="common">Pink bonnet</name>
    <name type="synonym">Agaricus rosellus</name>
    <dbReference type="NCBI Taxonomy" id="1033263"/>
    <lineage>
        <taxon>Eukaryota</taxon>
        <taxon>Fungi</taxon>
        <taxon>Dikarya</taxon>
        <taxon>Basidiomycota</taxon>
        <taxon>Agaricomycotina</taxon>
        <taxon>Agaricomycetes</taxon>
        <taxon>Agaricomycetidae</taxon>
        <taxon>Agaricales</taxon>
        <taxon>Marasmiineae</taxon>
        <taxon>Mycenaceae</taxon>
        <taxon>Mycena</taxon>
    </lineage>
</organism>
<dbReference type="EMBL" id="JARKIE010000025">
    <property type="protein sequence ID" value="KAJ7698698.1"/>
    <property type="molecule type" value="Genomic_DNA"/>
</dbReference>
<keyword evidence="3" id="KW-1185">Reference proteome</keyword>
<evidence type="ECO:0000313" key="2">
    <source>
        <dbReference type="EMBL" id="KAJ7698698.1"/>
    </source>
</evidence>
<dbReference type="Proteomes" id="UP001221757">
    <property type="component" value="Unassembled WGS sequence"/>
</dbReference>
<accession>A0AAD7GKA7</accession>